<dbReference type="PATRIC" id="fig|1173022.3.peg.3903"/>
<dbReference type="STRING" id="1173022.Cri9333_3628"/>
<dbReference type="RefSeq" id="WP_015204551.1">
    <property type="nucleotide sequence ID" value="NC_019753.1"/>
</dbReference>
<reference evidence="2 3" key="1">
    <citation type="submission" date="2012-06" db="EMBL/GenBank/DDBJ databases">
        <title>Finished chromosome of genome of Crinalium epipsammum PCC 9333.</title>
        <authorList>
            <consortium name="US DOE Joint Genome Institute"/>
            <person name="Gugger M."/>
            <person name="Coursin T."/>
            <person name="Rippka R."/>
            <person name="Tandeau De Marsac N."/>
            <person name="Huntemann M."/>
            <person name="Wei C.-L."/>
            <person name="Han J."/>
            <person name="Detter J.C."/>
            <person name="Han C."/>
            <person name="Tapia R."/>
            <person name="Davenport K."/>
            <person name="Daligault H."/>
            <person name="Erkkila T."/>
            <person name="Gu W."/>
            <person name="Munk A.C.C."/>
            <person name="Teshima H."/>
            <person name="Xu Y."/>
            <person name="Chain P."/>
            <person name="Chen A."/>
            <person name="Krypides N."/>
            <person name="Mavromatis K."/>
            <person name="Markowitz V."/>
            <person name="Szeto E."/>
            <person name="Ivanova N."/>
            <person name="Mikhailova N."/>
            <person name="Ovchinnikova G."/>
            <person name="Pagani I."/>
            <person name="Pati A."/>
            <person name="Goodwin L."/>
            <person name="Peters L."/>
            <person name="Pitluck S."/>
            <person name="Woyke T."/>
            <person name="Kerfeld C."/>
        </authorList>
    </citation>
    <scope>NUCLEOTIDE SEQUENCE [LARGE SCALE GENOMIC DNA]</scope>
    <source>
        <strain evidence="2 3">PCC 9333</strain>
    </source>
</reference>
<evidence type="ECO:0000256" key="1">
    <source>
        <dbReference type="SAM" id="Phobius"/>
    </source>
</evidence>
<gene>
    <name evidence="2" type="ORF">Cri9333_3628</name>
</gene>
<dbReference type="OrthoDB" id="482433at2"/>
<keyword evidence="3" id="KW-1185">Reference proteome</keyword>
<feature type="transmembrane region" description="Helical" evidence="1">
    <location>
        <begin position="80"/>
        <end position="98"/>
    </location>
</feature>
<dbReference type="KEGG" id="cep:Cri9333_3628"/>
<dbReference type="PANTHER" id="PTHR36009">
    <property type="match status" value="1"/>
</dbReference>
<feature type="transmembrane region" description="Helical" evidence="1">
    <location>
        <begin position="154"/>
        <end position="174"/>
    </location>
</feature>
<evidence type="ECO:0000313" key="2">
    <source>
        <dbReference type="EMBL" id="AFZ14446.1"/>
    </source>
</evidence>
<feature type="transmembrane region" description="Helical" evidence="1">
    <location>
        <begin position="44"/>
        <end position="68"/>
    </location>
</feature>
<dbReference type="HOGENOM" id="CLU_065697_1_1_3"/>
<feature type="transmembrane region" description="Helical" evidence="1">
    <location>
        <begin position="186"/>
        <end position="205"/>
    </location>
</feature>
<feature type="transmembrane region" description="Helical" evidence="1">
    <location>
        <begin position="118"/>
        <end position="142"/>
    </location>
</feature>
<dbReference type="Proteomes" id="UP000010472">
    <property type="component" value="Chromosome"/>
</dbReference>
<organism evidence="2 3">
    <name type="scientific">Crinalium epipsammum PCC 9333</name>
    <dbReference type="NCBI Taxonomy" id="1173022"/>
    <lineage>
        <taxon>Bacteria</taxon>
        <taxon>Bacillati</taxon>
        <taxon>Cyanobacteriota</taxon>
        <taxon>Cyanophyceae</taxon>
        <taxon>Gomontiellales</taxon>
        <taxon>Gomontiellaceae</taxon>
        <taxon>Crinalium</taxon>
    </lineage>
</organism>
<evidence type="ECO:0000313" key="3">
    <source>
        <dbReference type="Proteomes" id="UP000010472"/>
    </source>
</evidence>
<dbReference type="PANTHER" id="PTHR36009:SF3">
    <property type="entry name" value="TRANSMEMBRANE PROTEIN"/>
    <property type="match status" value="1"/>
</dbReference>
<dbReference type="AlphaFoldDB" id="K9W2J5"/>
<evidence type="ECO:0008006" key="4">
    <source>
        <dbReference type="Google" id="ProtNLM"/>
    </source>
</evidence>
<dbReference type="eggNOG" id="ENOG502Z8HF">
    <property type="taxonomic scope" value="Bacteria"/>
</dbReference>
<proteinExistence type="predicted"/>
<keyword evidence="1" id="KW-0812">Transmembrane</keyword>
<sequence length="227" mass="24995">MSRKIALGLLWVGLAVYAFFIAPPDQPNTLELIKNLIAGNWQGINPIVVSLFNLLGIVPMIYACLLFIDGRQQKIPASPFIAFSFGIGAFSLLPYLALREPNTEFTGKKDLLLKIVDSRACGVFILSASIALIAYGLIGGNWQDYIYQFQTSRFIHVMSIDFCVLCFLFPSILGDDMARRGINNPQIFWAVSLIPLFGALAYLCLRPPLPNTGKEELTNQPSSASSS</sequence>
<accession>K9W2J5</accession>
<keyword evidence="1" id="KW-1133">Transmembrane helix</keyword>
<dbReference type="EMBL" id="CP003620">
    <property type="protein sequence ID" value="AFZ14446.1"/>
    <property type="molecule type" value="Genomic_DNA"/>
</dbReference>
<keyword evidence="1" id="KW-0472">Membrane</keyword>
<protein>
    <recommendedName>
        <fullName evidence="4">DUF2834 domain-containing protein</fullName>
    </recommendedName>
</protein>
<name>K9W2J5_9CYAN</name>